<evidence type="ECO:0000313" key="7">
    <source>
        <dbReference type="Proteomes" id="UP000318554"/>
    </source>
</evidence>
<evidence type="ECO:0000256" key="4">
    <source>
        <dbReference type="ARBA" id="ARBA00022517"/>
    </source>
</evidence>
<comment type="similarity">
    <text evidence="2">Belongs to the DUF177 domain family.</text>
</comment>
<dbReference type="InterPro" id="IPR039255">
    <property type="entry name" value="YceD_bac"/>
</dbReference>
<dbReference type="AlphaFoldDB" id="A0A554WLG4"/>
<evidence type="ECO:0000256" key="1">
    <source>
        <dbReference type="ARBA" id="ARBA00002868"/>
    </source>
</evidence>
<comment type="caution">
    <text evidence="6">The sequence shown here is derived from an EMBL/GenBank/DDBJ whole genome shotgun (WGS) entry which is preliminary data.</text>
</comment>
<dbReference type="Proteomes" id="UP000318554">
    <property type="component" value="Unassembled WGS sequence"/>
</dbReference>
<keyword evidence="7" id="KW-1185">Reference proteome</keyword>
<dbReference type="InterPro" id="IPR003772">
    <property type="entry name" value="YceD"/>
</dbReference>
<proteinExistence type="inferred from homology"/>
<dbReference type="Pfam" id="PF02620">
    <property type="entry name" value="YceD"/>
    <property type="match status" value="1"/>
</dbReference>
<dbReference type="PANTHER" id="PTHR38099">
    <property type="entry name" value="LARGE RIBOSOMAL RNA SUBUNIT ACCUMULATION PROTEIN YCED"/>
    <property type="match status" value="1"/>
</dbReference>
<dbReference type="EMBL" id="VJNA01000017">
    <property type="protein sequence ID" value="TSE24395.1"/>
    <property type="molecule type" value="Genomic_DNA"/>
</dbReference>
<accession>A0A554WLG4</accession>
<gene>
    <name evidence="6" type="ORF">Taqua_01541</name>
</gene>
<evidence type="ECO:0000256" key="3">
    <source>
        <dbReference type="ARBA" id="ARBA00015716"/>
    </source>
</evidence>
<evidence type="ECO:0000256" key="5">
    <source>
        <dbReference type="ARBA" id="ARBA00031841"/>
    </source>
</evidence>
<keyword evidence="4" id="KW-0690">Ribosome biogenesis</keyword>
<dbReference type="GO" id="GO:0042254">
    <property type="term" value="P:ribosome biogenesis"/>
    <property type="evidence" value="ECO:0007669"/>
    <property type="project" value="UniProtKB-KW"/>
</dbReference>
<reference evidence="6 7" key="1">
    <citation type="submission" date="2019-07" db="EMBL/GenBank/DDBJ databases">
        <title>Tepidimonas aquatica CLN-1 draft genome.</title>
        <authorList>
            <person name="Da Costa M.S."/>
            <person name="Froufe H.J.C."/>
            <person name="Egas C."/>
            <person name="Albuquerque L."/>
        </authorList>
    </citation>
    <scope>NUCLEOTIDE SEQUENCE [LARGE SCALE GENOMIC DNA]</scope>
    <source>
        <strain evidence="6 7">CLN-1</strain>
    </source>
</reference>
<protein>
    <recommendedName>
        <fullName evidence="3">Large ribosomal RNA subunit accumulation protein YceD</fullName>
    </recommendedName>
    <alternativeName>
        <fullName evidence="5">23S rRNA accumulation protein YceD</fullName>
    </alternativeName>
</protein>
<organism evidence="6 7">
    <name type="scientific">Tepidimonas aquatica</name>
    <dbReference type="NCBI Taxonomy" id="247482"/>
    <lineage>
        <taxon>Bacteria</taxon>
        <taxon>Pseudomonadati</taxon>
        <taxon>Pseudomonadota</taxon>
        <taxon>Betaproteobacteria</taxon>
        <taxon>Burkholderiales</taxon>
        <taxon>Tepidimonas</taxon>
    </lineage>
</organism>
<dbReference type="PANTHER" id="PTHR38099:SF1">
    <property type="entry name" value="LARGE RIBOSOMAL RNA SUBUNIT ACCUMULATION PROTEIN YCED"/>
    <property type="match status" value="1"/>
</dbReference>
<evidence type="ECO:0000256" key="2">
    <source>
        <dbReference type="ARBA" id="ARBA00010740"/>
    </source>
</evidence>
<comment type="function">
    <text evidence="1">Plays a role in synthesis, processing and/or stability of 23S rRNA.</text>
</comment>
<sequence length="212" mass="23555">MRSMHDTALHDWIDLDTLARSGQWLEGRQPIDRLARVRAEAPELDARDHAGVAWRVWAEWREPPVAVAAALRALGGAPAARQLWLRLQIHGAVPLVCQRCLEPYWQPLEVDRWFRFVADEATAEAEDEHCEEDLLVRSGPRFDLRGLIEDELLLAAPLVPHHLQCPTPLPLAAGDRLGAVDRLPDAEVGDDVAAGPRQPLAVLASLRKGGRL</sequence>
<name>A0A554WLG4_9BURK</name>
<evidence type="ECO:0000313" key="6">
    <source>
        <dbReference type="EMBL" id="TSE24395.1"/>
    </source>
</evidence>
<dbReference type="GO" id="GO:0005829">
    <property type="term" value="C:cytosol"/>
    <property type="evidence" value="ECO:0007669"/>
    <property type="project" value="TreeGrafter"/>
</dbReference>